<feature type="compositionally biased region" description="Low complexity" evidence="6">
    <location>
        <begin position="591"/>
        <end position="602"/>
    </location>
</feature>
<reference evidence="9 10" key="1">
    <citation type="submission" date="2019-08" db="EMBL/GenBank/DDBJ databases">
        <title>Whole genome of Aphis craccivora.</title>
        <authorList>
            <person name="Voronova N.V."/>
            <person name="Shulinski R.S."/>
            <person name="Bandarenka Y.V."/>
            <person name="Zhorov D.G."/>
            <person name="Warner D."/>
        </authorList>
    </citation>
    <scope>NUCLEOTIDE SEQUENCE [LARGE SCALE GENOMIC DNA]</scope>
    <source>
        <strain evidence="9">180601</strain>
        <tissue evidence="9">Whole Body</tissue>
    </source>
</reference>
<dbReference type="PANTHER" id="PTHR24253">
    <property type="entry name" value="TRANSMEMBRANE PROTEASE SERINE"/>
    <property type="match status" value="1"/>
</dbReference>
<evidence type="ECO:0000256" key="1">
    <source>
        <dbReference type="ARBA" id="ARBA00022670"/>
    </source>
</evidence>
<dbReference type="InterPro" id="IPR009003">
    <property type="entry name" value="Peptidase_S1_PA"/>
</dbReference>
<evidence type="ECO:0000256" key="2">
    <source>
        <dbReference type="ARBA" id="ARBA00022801"/>
    </source>
</evidence>
<dbReference type="GO" id="GO:0004252">
    <property type="term" value="F:serine-type endopeptidase activity"/>
    <property type="evidence" value="ECO:0007669"/>
    <property type="project" value="InterPro"/>
</dbReference>
<keyword evidence="7" id="KW-0732">Signal</keyword>
<dbReference type="PROSITE" id="PS00134">
    <property type="entry name" value="TRYPSIN_HIS"/>
    <property type="match status" value="1"/>
</dbReference>
<dbReference type="Gene3D" id="2.40.10.10">
    <property type="entry name" value="Trypsin-like serine proteases"/>
    <property type="match status" value="1"/>
</dbReference>
<feature type="domain" description="Peptidase S1" evidence="8">
    <location>
        <begin position="978"/>
        <end position="1243"/>
    </location>
</feature>
<feature type="region of interest" description="Disordered" evidence="6">
    <location>
        <begin position="573"/>
        <end position="602"/>
    </location>
</feature>
<keyword evidence="2 5" id="KW-0378">Hydrolase</keyword>
<dbReference type="PRINTS" id="PR00722">
    <property type="entry name" value="CHYMOTRYPSIN"/>
</dbReference>
<accession>A0A6G0Z211</accession>
<dbReference type="InterPro" id="IPR043504">
    <property type="entry name" value="Peptidase_S1_PA_chymotrypsin"/>
</dbReference>
<evidence type="ECO:0000313" key="10">
    <source>
        <dbReference type="Proteomes" id="UP000478052"/>
    </source>
</evidence>
<dbReference type="InterPro" id="IPR033116">
    <property type="entry name" value="TRYPSIN_SER"/>
</dbReference>
<dbReference type="InterPro" id="IPR001254">
    <property type="entry name" value="Trypsin_dom"/>
</dbReference>
<protein>
    <submittedName>
        <fullName evidence="9">Mucin-17-like</fullName>
    </submittedName>
</protein>
<feature type="region of interest" description="Disordered" evidence="6">
    <location>
        <begin position="261"/>
        <end position="325"/>
    </location>
</feature>
<keyword evidence="4" id="KW-1015">Disulfide bond</keyword>
<feature type="region of interest" description="Disordered" evidence="6">
    <location>
        <begin position="822"/>
        <end position="888"/>
    </location>
</feature>
<dbReference type="InterPro" id="IPR018114">
    <property type="entry name" value="TRYPSIN_HIS"/>
</dbReference>
<dbReference type="SUPFAM" id="SSF50494">
    <property type="entry name" value="Trypsin-like serine proteases"/>
    <property type="match status" value="1"/>
</dbReference>
<dbReference type="CDD" id="cd00190">
    <property type="entry name" value="Tryp_SPc"/>
    <property type="match status" value="1"/>
</dbReference>
<feature type="compositionally biased region" description="Polar residues" evidence="6">
    <location>
        <begin position="297"/>
        <end position="316"/>
    </location>
</feature>
<dbReference type="PROSITE" id="PS50240">
    <property type="entry name" value="TRYPSIN_DOM"/>
    <property type="match status" value="1"/>
</dbReference>
<sequence length="1245" mass="134621">MSQDRFTALRLLSYCWLTVMLPSNTLAFNVVYNKEPLSSSSLQSSAFYQSDVEHFIDCFVTSVALIDLFSAGSRKFGGYRIVPRACKDDNHPLKNDVSITTPTGTGTGTGVCMFNYECTQLGGSVVGSCVDVFLFGACCRLPAGVKVPAAVEQSASTAAAVTSTAPTPGSHYNDLPPLSFQQPVADTILMHRNGSAVQNTYRPDDLFGNFTALMQAHRDRLPSVSDMADVVQQYTTDGGYHHQHQYHHNNHQQPFADNKITSKVDYGDPASTVKQPSYSSSSSSPVSKSTDSVPNIRKTTPSAATVQATTSKQGYTNHHNNHKHTAADDYYDNMVLIPTLTVNDPNVKENNSINHILSILNYTPPDKHHADPMDASPSYQVHQVQSTSQPPPALYTWGSIDHGDSKSPGYGSSTFPVTRPSSSTPAQHYDRPATNYYGSTPSTTSTTSSHHLPGPHFHVLSTTTAKPLEPVAPTVIVLGPANDSKYPNKYTTPSSALHSSSYRPPPSSHVKPSQSIIVTGKPSVSAAYTTTATYHHPQQQQQHHQQDVAFVPVSSTTMADKYYNANYQPTTGGAVHTSAKPLVSSNYGHRPSTTTAGPPTTTTVSSALHHDAGTNNNVFTTVITSVNHQYHNKFQPTATGAGGSSSTYSTAKPAVNDGGAVAVLQSSGGYRPSSTAVDDDYPTPVVTPTSQVFITASDVHHLQQIHHHLQHHTSSSSYPVTGSVPAADDDAAAVPFNSTDTFAFPPVRDPNVNLTAATQQEKPDVTVVDAAGDYDADADPNPHLTADDNLDEKVHLFVEKVVQSLQGNFEDLEKVLMSGDQSSSNVTISNDDPPVNLPTKKPVTGTPTAATPTKKPSKPATTAKPTKPSPQPVKWTTTSTYRPTPITPPLDSVPFLEVTTTVSRPVKYPTLLTPVQLFQPTTYATDNKRPTKVPVKLTPSTTVILDTLNVEHDHHTTAEPDYRKTCGVRPLVRKGGRIVGGTGSTFGEWPWQVLVREATWLGLFTKNKCGGVLITQRHVITAAHCQPGHELRNSMSVIKLIQRLIGSPIDIFLANLVAVFGEYDISGEVESKRSISKNVKRVIVHRQYDAATFENDIALLELESPVNYDQHIVPICMPDDEDDFTGRMAVVTGWGRLKYGGGVPSILQEVQVPIIENQVCQDMFETAGHTKTILSSFLCAGYANGQRDSCEGDSGGPLMIEKDNGRWTLIGTVSHGIKCAAPYLPGVYMRTTYYKPWLQTITGVQ</sequence>
<feature type="region of interest" description="Disordered" evidence="6">
    <location>
        <begin position="480"/>
        <end position="514"/>
    </location>
</feature>
<dbReference type="SMART" id="SM00020">
    <property type="entry name" value="Tryp_SPc"/>
    <property type="match status" value="1"/>
</dbReference>
<dbReference type="InterPro" id="IPR001314">
    <property type="entry name" value="Peptidase_S1A"/>
</dbReference>
<keyword evidence="10" id="KW-1185">Reference proteome</keyword>
<keyword evidence="1 5" id="KW-0645">Protease</keyword>
<dbReference type="Proteomes" id="UP000478052">
    <property type="component" value="Unassembled WGS sequence"/>
</dbReference>
<organism evidence="9 10">
    <name type="scientific">Aphis craccivora</name>
    <name type="common">Cowpea aphid</name>
    <dbReference type="NCBI Taxonomy" id="307492"/>
    <lineage>
        <taxon>Eukaryota</taxon>
        <taxon>Metazoa</taxon>
        <taxon>Ecdysozoa</taxon>
        <taxon>Arthropoda</taxon>
        <taxon>Hexapoda</taxon>
        <taxon>Insecta</taxon>
        <taxon>Pterygota</taxon>
        <taxon>Neoptera</taxon>
        <taxon>Paraneoptera</taxon>
        <taxon>Hemiptera</taxon>
        <taxon>Sternorrhyncha</taxon>
        <taxon>Aphidomorpha</taxon>
        <taxon>Aphidoidea</taxon>
        <taxon>Aphididae</taxon>
        <taxon>Aphidini</taxon>
        <taxon>Aphis</taxon>
        <taxon>Aphis</taxon>
    </lineage>
</organism>
<feature type="compositionally biased region" description="Polar residues" evidence="6">
    <location>
        <begin position="410"/>
        <end position="426"/>
    </location>
</feature>
<dbReference type="OrthoDB" id="414661at2759"/>
<evidence type="ECO:0000256" key="7">
    <source>
        <dbReference type="SAM" id="SignalP"/>
    </source>
</evidence>
<evidence type="ECO:0000259" key="8">
    <source>
        <dbReference type="PROSITE" id="PS50240"/>
    </source>
</evidence>
<dbReference type="Pfam" id="PF00089">
    <property type="entry name" value="Trypsin"/>
    <property type="match status" value="1"/>
</dbReference>
<evidence type="ECO:0000313" key="9">
    <source>
        <dbReference type="EMBL" id="KAF0764476.1"/>
    </source>
</evidence>
<feature type="compositionally biased region" description="Polar residues" evidence="6">
    <location>
        <begin position="489"/>
        <end position="498"/>
    </location>
</feature>
<evidence type="ECO:0000256" key="5">
    <source>
        <dbReference type="RuleBase" id="RU363034"/>
    </source>
</evidence>
<name>A0A6G0Z211_APHCR</name>
<proteinExistence type="predicted"/>
<dbReference type="PROSITE" id="PS00135">
    <property type="entry name" value="TRYPSIN_SER"/>
    <property type="match status" value="1"/>
</dbReference>
<dbReference type="GO" id="GO:0006508">
    <property type="term" value="P:proteolysis"/>
    <property type="evidence" value="ECO:0007669"/>
    <property type="project" value="UniProtKB-KW"/>
</dbReference>
<keyword evidence="3 5" id="KW-0720">Serine protease</keyword>
<evidence type="ECO:0000256" key="3">
    <source>
        <dbReference type="ARBA" id="ARBA00022825"/>
    </source>
</evidence>
<evidence type="ECO:0000256" key="4">
    <source>
        <dbReference type="ARBA" id="ARBA00023157"/>
    </source>
</evidence>
<evidence type="ECO:0000256" key="6">
    <source>
        <dbReference type="SAM" id="MobiDB-lite"/>
    </source>
</evidence>
<feature type="compositionally biased region" description="Low complexity" evidence="6">
    <location>
        <begin position="439"/>
        <end position="449"/>
    </location>
</feature>
<feature type="signal peptide" evidence="7">
    <location>
        <begin position="1"/>
        <end position="27"/>
    </location>
</feature>
<dbReference type="AlphaFoldDB" id="A0A6G0Z211"/>
<feature type="compositionally biased region" description="Low complexity" evidence="6">
    <location>
        <begin position="271"/>
        <end position="294"/>
    </location>
</feature>
<dbReference type="PANTHER" id="PTHR24253:SF145">
    <property type="entry name" value="SERINE PROTEASE FILZIG"/>
    <property type="match status" value="1"/>
</dbReference>
<comment type="caution">
    <text evidence="9">The sequence shown here is derived from an EMBL/GenBank/DDBJ whole genome shotgun (WGS) entry which is preliminary data.</text>
</comment>
<feature type="region of interest" description="Disordered" evidence="6">
    <location>
        <begin position="401"/>
        <end position="452"/>
    </location>
</feature>
<feature type="compositionally biased region" description="Low complexity" evidence="6">
    <location>
        <begin position="838"/>
        <end position="866"/>
    </location>
</feature>
<dbReference type="FunFam" id="2.40.10.10:FF:000006">
    <property type="entry name" value="Serine proteinase stubble"/>
    <property type="match status" value="1"/>
</dbReference>
<feature type="chain" id="PRO_5026257575" evidence="7">
    <location>
        <begin position="28"/>
        <end position="1245"/>
    </location>
</feature>
<gene>
    <name evidence="9" type="ORF">FWK35_00025432</name>
</gene>
<dbReference type="EMBL" id="VUJU01001624">
    <property type="protein sequence ID" value="KAF0764476.1"/>
    <property type="molecule type" value="Genomic_DNA"/>
</dbReference>